<reference evidence="2" key="1">
    <citation type="submission" date="2016-10" db="EMBL/GenBank/DDBJ databases">
        <title>Frankia sp. NRRL B-16386 Genome sequencing.</title>
        <authorList>
            <person name="Ghodhbane-Gtari F."/>
            <person name="Swanson E."/>
            <person name="Gueddou A."/>
            <person name="Hezbri K."/>
            <person name="Ktari K."/>
            <person name="Nouioui I."/>
            <person name="Morris K."/>
            <person name="Simpson S."/>
            <person name="Abebe-Akele F."/>
            <person name="Thomas K."/>
            <person name="Gtari M."/>
            <person name="Tisa L.S."/>
        </authorList>
    </citation>
    <scope>NUCLEOTIDE SEQUENCE [LARGE SCALE GENOMIC DNA]</scope>
    <source>
        <strain evidence="2">NRRL B-16386</strain>
    </source>
</reference>
<evidence type="ECO:0008006" key="3">
    <source>
        <dbReference type="Google" id="ProtNLM"/>
    </source>
</evidence>
<dbReference type="Gene3D" id="3.30.1540.10">
    <property type="entry name" value="formyl-coa transferase, domain 3"/>
    <property type="match status" value="1"/>
</dbReference>
<protein>
    <recommendedName>
        <fullName evidence="3">CoA transferase</fullName>
    </recommendedName>
</protein>
<evidence type="ECO:0000313" key="1">
    <source>
        <dbReference type="EMBL" id="ONH22935.1"/>
    </source>
</evidence>
<comment type="caution">
    <text evidence="1">The sequence shown here is derived from an EMBL/GenBank/DDBJ whole genome shotgun (WGS) entry which is preliminary data.</text>
</comment>
<organism evidence="1 2">
    <name type="scientific">Pseudofrankia asymbiotica</name>
    <dbReference type="NCBI Taxonomy" id="1834516"/>
    <lineage>
        <taxon>Bacteria</taxon>
        <taxon>Bacillati</taxon>
        <taxon>Actinomycetota</taxon>
        <taxon>Actinomycetes</taxon>
        <taxon>Frankiales</taxon>
        <taxon>Frankiaceae</taxon>
        <taxon>Pseudofrankia</taxon>
    </lineage>
</organism>
<dbReference type="EMBL" id="MOMC01000095">
    <property type="protein sequence ID" value="ONH22935.1"/>
    <property type="molecule type" value="Genomic_DNA"/>
</dbReference>
<dbReference type="AlphaFoldDB" id="A0A1V2I0J4"/>
<gene>
    <name evidence="1" type="ORF">BL253_34265</name>
</gene>
<dbReference type="InterPro" id="IPR050509">
    <property type="entry name" value="CoA-transferase_III"/>
</dbReference>
<dbReference type="PANTHER" id="PTHR48228">
    <property type="entry name" value="SUCCINYL-COA--D-CITRAMALATE COA-TRANSFERASE"/>
    <property type="match status" value="1"/>
</dbReference>
<keyword evidence="2" id="KW-1185">Reference proteome</keyword>
<name>A0A1V2I0J4_9ACTN</name>
<dbReference type="Gene3D" id="3.40.50.10540">
    <property type="entry name" value="Crotonobetainyl-coa:carnitine coa-transferase, domain 1"/>
    <property type="match status" value="1"/>
</dbReference>
<sequence length="280" mass="29741">MGAYWSRAGIAFALTQEGTPPPVSRPGLGDHPTAMALAAGVCAALVEQRTHGRGQFVTTSLLRTGAYTISCDLASHARGQLATPGLSRMMYNPILAVYQAGDGRWFWLLGLQGARHWPNIARAVGRPDLADDPRYATMAALGRNRGEVLALLDEAFGREPLDHWAEAFARHDVWWDPVQTFDEVLADPFAHAAGVFRPVAAADAVGDAAGDGDVTGENDAAGPTGDRQVVTVATPVDFSSFQPGDAPRAPEIGEHTEEVLLGLGFDWPRIIALKDAGAIP</sequence>
<dbReference type="PANTHER" id="PTHR48228:SF2">
    <property type="entry name" value="E-CINNAMOYL-COA:R-PHENYLLACTATE COA TRANSFERASE LARGE SUBUNIT"/>
    <property type="match status" value="1"/>
</dbReference>
<dbReference type="InterPro" id="IPR023606">
    <property type="entry name" value="CoA-Trfase_III_dom_1_sf"/>
</dbReference>
<evidence type="ECO:0000313" key="2">
    <source>
        <dbReference type="Proteomes" id="UP000188929"/>
    </source>
</evidence>
<dbReference type="STRING" id="1834516.BL253_34265"/>
<accession>A0A1V2I0J4</accession>
<dbReference type="GO" id="GO:0003824">
    <property type="term" value="F:catalytic activity"/>
    <property type="evidence" value="ECO:0007669"/>
    <property type="project" value="InterPro"/>
</dbReference>
<dbReference type="InterPro" id="IPR003673">
    <property type="entry name" value="CoA-Trfase_fam_III"/>
</dbReference>
<proteinExistence type="predicted"/>
<dbReference type="SUPFAM" id="SSF89796">
    <property type="entry name" value="CoA-transferase family III (CaiB/BaiF)"/>
    <property type="match status" value="1"/>
</dbReference>
<dbReference type="Proteomes" id="UP000188929">
    <property type="component" value="Unassembled WGS sequence"/>
</dbReference>
<dbReference type="Pfam" id="PF02515">
    <property type="entry name" value="CoA_transf_3"/>
    <property type="match status" value="1"/>
</dbReference>
<dbReference type="InterPro" id="IPR044855">
    <property type="entry name" value="CoA-Trfase_III_dom3_sf"/>
</dbReference>